<dbReference type="Pfam" id="PF02080">
    <property type="entry name" value="TrkA_C"/>
    <property type="match status" value="1"/>
</dbReference>
<dbReference type="RefSeq" id="WP_008801446.1">
    <property type="nucleotide sequence ID" value="NZ_KQ956575.1"/>
</dbReference>
<dbReference type="InterPro" id="IPR003148">
    <property type="entry name" value="RCK_N"/>
</dbReference>
<dbReference type="Proteomes" id="UP000070617">
    <property type="component" value="Unassembled WGS sequence"/>
</dbReference>
<feature type="domain" description="RCK C-terminal" evidence="2">
    <location>
        <begin position="135"/>
        <end position="219"/>
    </location>
</feature>
<dbReference type="InterPro" id="IPR006037">
    <property type="entry name" value="RCK_C"/>
</dbReference>
<accession>A0A133N844</accession>
<dbReference type="Gene3D" id="3.40.50.720">
    <property type="entry name" value="NAD(P)-binding Rossmann-like Domain"/>
    <property type="match status" value="1"/>
</dbReference>
<dbReference type="GO" id="GO:0008324">
    <property type="term" value="F:monoatomic cation transmembrane transporter activity"/>
    <property type="evidence" value="ECO:0007669"/>
    <property type="project" value="InterPro"/>
</dbReference>
<dbReference type="InterPro" id="IPR036291">
    <property type="entry name" value="NAD(P)-bd_dom_sf"/>
</dbReference>
<evidence type="ECO:0000259" key="2">
    <source>
        <dbReference type="PROSITE" id="PS51202"/>
    </source>
</evidence>
<dbReference type="PANTHER" id="PTHR43833:SF7">
    <property type="entry name" value="KTR SYSTEM POTASSIUM UPTAKE PROTEIN C"/>
    <property type="match status" value="1"/>
</dbReference>
<evidence type="ECO:0000313" key="3">
    <source>
        <dbReference type="EMBL" id="KXA12475.1"/>
    </source>
</evidence>
<name>A0A133N844_9FUSO</name>
<protein>
    <submittedName>
        <fullName evidence="3">Putative Ktr system potassium uptake protein A</fullName>
    </submittedName>
</protein>
<proteinExistence type="predicted"/>
<evidence type="ECO:0000259" key="1">
    <source>
        <dbReference type="PROSITE" id="PS51201"/>
    </source>
</evidence>
<dbReference type="PANTHER" id="PTHR43833">
    <property type="entry name" value="POTASSIUM CHANNEL PROTEIN 2-RELATED-RELATED"/>
    <property type="match status" value="1"/>
</dbReference>
<dbReference type="PROSITE" id="PS51201">
    <property type="entry name" value="RCK_N"/>
    <property type="match status" value="1"/>
</dbReference>
<dbReference type="Gene3D" id="3.30.70.1450">
    <property type="entry name" value="Regulator of K+ conductance, C-terminal domain"/>
    <property type="match status" value="1"/>
</dbReference>
<dbReference type="PROSITE" id="PS51202">
    <property type="entry name" value="RCK_C"/>
    <property type="match status" value="1"/>
</dbReference>
<feature type="domain" description="RCK N-terminal" evidence="1">
    <location>
        <begin position="1"/>
        <end position="119"/>
    </location>
</feature>
<dbReference type="EMBL" id="LRPX01000099">
    <property type="protein sequence ID" value="KXA12475.1"/>
    <property type="molecule type" value="Genomic_DNA"/>
</dbReference>
<dbReference type="Pfam" id="PF02254">
    <property type="entry name" value="TrkA_N"/>
    <property type="match status" value="1"/>
</dbReference>
<dbReference type="STRING" id="134605.HMPREF3206_01761"/>
<gene>
    <name evidence="3" type="ORF">HMPREF3206_01761</name>
</gene>
<dbReference type="SUPFAM" id="SSF116726">
    <property type="entry name" value="TrkA C-terminal domain-like"/>
    <property type="match status" value="1"/>
</dbReference>
<sequence>MKQYLVIGLGRFGRSVAKTLYESNQEVMAVDVSEDLVQDMINDYKVENAMVLDGTDLTSLQEIGAQNFDTAFVCMRNLESSILTTLNLRELGISKIIAKAGSREHGKVLEKIGASKIVYPEEYMGRRIAQLVMEPNMIEHLRFSSDFLLAEIKAPNLFWNKTLIQLNVRNKYNANIVGIRKANDVFYPNPAAETLIEKGDILVVITDSKTARTLESLGE</sequence>
<dbReference type="GO" id="GO:0006813">
    <property type="term" value="P:potassium ion transport"/>
    <property type="evidence" value="ECO:0007669"/>
    <property type="project" value="InterPro"/>
</dbReference>
<organism evidence="3 4">
    <name type="scientific">Fusobacterium equinum</name>
    <dbReference type="NCBI Taxonomy" id="134605"/>
    <lineage>
        <taxon>Bacteria</taxon>
        <taxon>Fusobacteriati</taxon>
        <taxon>Fusobacteriota</taxon>
        <taxon>Fusobacteriia</taxon>
        <taxon>Fusobacteriales</taxon>
        <taxon>Fusobacteriaceae</taxon>
        <taxon>Fusobacterium</taxon>
    </lineage>
</organism>
<evidence type="ECO:0000313" key="4">
    <source>
        <dbReference type="Proteomes" id="UP000070617"/>
    </source>
</evidence>
<dbReference type="InterPro" id="IPR036721">
    <property type="entry name" value="RCK_C_sf"/>
</dbReference>
<dbReference type="SUPFAM" id="SSF51735">
    <property type="entry name" value="NAD(P)-binding Rossmann-fold domains"/>
    <property type="match status" value="1"/>
</dbReference>
<dbReference type="AlphaFoldDB" id="A0A133N844"/>
<dbReference type="PATRIC" id="fig|134605.3.peg.1742"/>
<keyword evidence="4" id="KW-1185">Reference proteome</keyword>
<comment type="caution">
    <text evidence="3">The sequence shown here is derived from an EMBL/GenBank/DDBJ whole genome shotgun (WGS) entry which is preliminary data.</text>
</comment>
<reference evidence="4" key="1">
    <citation type="submission" date="2016-01" db="EMBL/GenBank/DDBJ databases">
        <authorList>
            <person name="Mitreva M."/>
            <person name="Pepin K.H."/>
            <person name="Mihindukulasuriya K.A."/>
            <person name="Fulton R."/>
            <person name="Fronick C."/>
            <person name="O'Laughlin M."/>
            <person name="Miner T."/>
            <person name="Herter B."/>
            <person name="Rosa B.A."/>
            <person name="Cordes M."/>
            <person name="Tomlinson C."/>
            <person name="Wollam A."/>
            <person name="Palsikar V.B."/>
            <person name="Mardis E.R."/>
            <person name="Wilson R.K."/>
        </authorList>
    </citation>
    <scope>NUCLEOTIDE SEQUENCE [LARGE SCALE GENOMIC DNA]</scope>
    <source>
        <strain evidence="4">CMW8396</strain>
    </source>
</reference>
<dbReference type="InterPro" id="IPR050721">
    <property type="entry name" value="Trk_Ktr_HKT_K-transport"/>
</dbReference>